<dbReference type="Proteomes" id="UP000827976">
    <property type="component" value="Chromosome 20"/>
</dbReference>
<protein>
    <submittedName>
        <fullName evidence="1">Cytochrome b561 and DOMON domain-containing protein</fullName>
    </submittedName>
</protein>
<proteinExistence type="predicted"/>
<name>A0ACB7TW53_DIOAL</name>
<evidence type="ECO:0000313" key="1">
    <source>
        <dbReference type="EMBL" id="KAH7651687.1"/>
    </source>
</evidence>
<dbReference type="EMBL" id="CM037030">
    <property type="protein sequence ID" value="KAH7651687.1"/>
    <property type="molecule type" value="Genomic_DNA"/>
</dbReference>
<accession>A0ACB7TW53</accession>
<reference evidence="2" key="1">
    <citation type="journal article" date="2022" name="Nat. Commun.">
        <title>Chromosome evolution and the genetic basis of agronomically important traits in greater yam.</title>
        <authorList>
            <person name="Bredeson J.V."/>
            <person name="Lyons J.B."/>
            <person name="Oniyinde I.O."/>
            <person name="Okereke N.R."/>
            <person name="Kolade O."/>
            <person name="Nnabue I."/>
            <person name="Nwadili C.O."/>
            <person name="Hribova E."/>
            <person name="Parker M."/>
            <person name="Nwogha J."/>
            <person name="Shu S."/>
            <person name="Carlson J."/>
            <person name="Kariba R."/>
            <person name="Muthemba S."/>
            <person name="Knop K."/>
            <person name="Barton G.J."/>
            <person name="Sherwood A.V."/>
            <person name="Lopez-Montes A."/>
            <person name="Asiedu R."/>
            <person name="Jamnadass R."/>
            <person name="Muchugi A."/>
            <person name="Goodstein D."/>
            <person name="Egesi C.N."/>
            <person name="Featherston J."/>
            <person name="Asfaw A."/>
            <person name="Simpson G.G."/>
            <person name="Dolezel J."/>
            <person name="Hendre P.S."/>
            <person name="Van Deynze A."/>
            <person name="Kumar P.L."/>
            <person name="Obidiegwu J.E."/>
            <person name="Bhattacharjee R."/>
            <person name="Rokhsar D.S."/>
        </authorList>
    </citation>
    <scope>NUCLEOTIDE SEQUENCE [LARGE SCALE GENOMIC DNA]</scope>
    <source>
        <strain evidence="2">cv. TDa95/00328</strain>
    </source>
</reference>
<sequence>MAAALFLVMVLVLRALPMPAHAQTDTCDDDPRLFLPNAYNATEFHCTPVWNTFILRYSQSQDNVLSVVLSAVYTVGWVGMGFSKDGMMVGSSAMVGWIGKTGRAHIRRYYLRGQSSSQVIVNEGQLQTTDVSPMVILYGANIYLAFQLKFSAPLSQQELLFAVGSRIPVNYRLTEHDDKTSVSFDFSAGTSSPSSSYPYQLKRNHGALNIFGWGVLLPIGAIIARYCKQWDPLWFYLHVGIQFFGFIIGLSGIVCGVALYNKLHSSVSAHRGLGIFIFVLGILQIIAFFLRPDKDSKIRKYWNWYHHWSGRLALFLASVNIVYGIQVAHAGSSWKVGYGINLAFLLIAVIVLEILSWTRWSQKTVTPPAF</sequence>
<organism evidence="1 2">
    <name type="scientific">Dioscorea alata</name>
    <name type="common">Purple yam</name>
    <dbReference type="NCBI Taxonomy" id="55571"/>
    <lineage>
        <taxon>Eukaryota</taxon>
        <taxon>Viridiplantae</taxon>
        <taxon>Streptophyta</taxon>
        <taxon>Embryophyta</taxon>
        <taxon>Tracheophyta</taxon>
        <taxon>Spermatophyta</taxon>
        <taxon>Magnoliopsida</taxon>
        <taxon>Liliopsida</taxon>
        <taxon>Dioscoreales</taxon>
        <taxon>Dioscoreaceae</taxon>
        <taxon>Dioscorea</taxon>
    </lineage>
</organism>
<gene>
    <name evidence="1" type="ORF">IHE45_20G073900</name>
</gene>
<comment type="caution">
    <text evidence="1">The sequence shown here is derived from an EMBL/GenBank/DDBJ whole genome shotgun (WGS) entry which is preliminary data.</text>
</comment>
<keyword evidence="2" id="KW-1185">Reference proteome</keyword>
<evidence type="ECO:0000313" key="2">
    <source>
        <dbReference type="Proteomes" id="UP000827976"/>
    </source>
</evidence>